<keyword evidence="2" id="KW-1185">Reference proteome</keyword>
<comment type="caution">
    <text evidence="1">The sequence shown here is derived from an EMBL/GenBank/DDBJ whole genome shotgun (WGS) entry which is preliminary data.</text>
</comment>
<dbReference type="GeneID" id="92005796"/>
<proteinExistence type="predicted"/>
<evidence type="ECO:0000313" key="1">
    <source>
        <dbReference type="EMBL" id="KAL0262739.1"/>
    </source>
</evidence>
<sequence length="443" mass="48948">MMYGGTVWSKIGPIRTYDFAGYSLARDSSYWFLNRSDECQGKEILFVSTPLFELDEDGQLPEDLSFLPNSSTSVQACSSHNYIGNANITASLSASASRIDFDREEYLRRRSKIPESMLNFDAVQNVTLSASWYDYLPTPQHQVRSSGDDLSILLAAQYNFDMAAMVQDEDLITHATIVKQRVLSEAMQYSVQQPGASRTDYIAGSVTNLSDTSTWNVSRNPDGAEIGYLIGSQHPLDEDSEFVDTTVEGHLTKVKCCVNETDGQPGKGSAIGYWSQNNIVEYNSRHAPMNFTTKWIHGDAVIGSYDEPVGSGSIETHERLLFIDKPQAAALHCVPSIETADANVVVDREGRVQTFSITGDPTATDAPWEDEFVVYLNANDLDHVNVTASYGILFQESLLSSSHITRVSPDTTSAVPDEDASDRAFNVRDRTRGLNLDFMTEGT</sequence>
<accession>A0ABR3CQ30</accession>
<reference evidence="1 2" key="1">
    <citation type="submission" date="2024-02" db="EMBL/GenBank/DDBJ databases">
        <title>De novo assembly and annotation of 12 fungi associated with fruit tree decline syndrome in Ontario, Canada.</title>
        <authorList>
            <person name="Sulman M."/>
            <person name="Ellouze W."/>
            <person name="Ilyukhin E."/>
        </authorList>
    </citation>
    <scope>NUCLEOTIDE SEQUENCE [LARGE SCALE GENOMIC DNA]</scope>
    <source>
        <strain evidence="1 2">FDS-637</strain>
    </source>
</reference>
<dbReference type="RefSeq" id="XP_066635768.1">
    <property type="nucleotide sequence ID" value="XM_066773201.1"/>
</dbReference>
<protein>
    <submittedName>
        <fullName evidence="1">Uncharacterized protein</fullName>
    </submittedName>
</protein>
<evidence type="ECO:0000313" key="2">
    <source>
        <dbReference type="Proteomes" id="UP001430584"/>
    </source>
</evidence>
<organism evidence="1 2">
    <name type="scientific">Diplodia seriata</name>
    <dbReference type="NCBI Taxonomy" id="420778"/>
    <lineage>
        <taxon>Eukaryota</taxon>
        <taxon>Fungi</taxon>
        <taxon>Dikarya</taxon>
        <taxon>Ascomycota</taxon>
        <taxon>Pezizomycotina</taxon>
        <taxon>Dothideomycetes</taxon>
        <taxon>Dothideomycetes incertae sedis</taxon>
        <taxon>Botryosphaeriales</taxon>
        <taxon>Botryosphaeriaceae</taxon>
        <taxon>Diplodia</taxon>
    </lineage>
</organism>
<dbReference type="EMBL" id="JAJVCZ030000002">
    <property type="protein sequence ID" value="KAL0262739.1"/>
    <property type="molecule type" value="Genomic_DNA"/>
</dbReference>
<gene>
    <name evidence="1" type="ORF">SLS55_001711</name>
</gene>
<dbReference type="Proteomes" id="UP001430584">
    <property type="component" value="Unassembled WGS sequence"/>
</dbReference>
<name>A0ABR3CQ30_9PEZI</name>